<evidence type="ECO:0000313" key="2">
    <source>
        <dbReference type="EMBL" id="SJZ60110.1"/>
    </source>
</evidence>
<accession>A0A1T4LZE6</accession>
<feature type="region of interest" description="Disordered" evidence="1">
    <location>
        <begin position="61"/>
        <end position="85"/>
    </location>
</feature>
<organism evidence="2 3">
    <name type="scientific">Chitinophaga eiseniae</name>
    <dbReference type="NCBI Taxonomy" id="634771"/>
    <lineage>
        <taxon>Bacteria</taxon>
        <taxon>Pseudomonadati</taxon>
        <taxon>Bacteroidota</taxon>
        <taxon>Chitinophagia</taxon>
        <taxon>Chitinophagales</taxon>
        <taxon>Chitinophagaceae</taxon>
        <taxon>Chitinophaga</taxon>
    </lineage>
</organism>
<dbReference type="AlphaFoldDB" id="A0A1T4LZE6"/>
<dbReference type="EMBL" id="FUWZ01000001">
    <property type="protein sequence ID" value="SJZ60110.1"/>
    <property type="molecule type" value="Genomic_DNA"/>
</dbReference>
<evidence type="ECO:0000313" key="3">
    <source>
        <dbReference type="Proteomes" id="UP000190367"/>
    </source>
</evidence>
<sequence>MKKNQPFTADSGKLQRYAFIAAFLDLQLDQQLRQGALTIFSLNRLTATPLADAVRWTGEATAQAEQQRYPPADEEDGKLPSAPGDTGPLLSCYPLPLPVPSFSMPAEDTRLSTFHHTAHLLRWLSLVCGQLLPFHAVIPLAQQIKRSAVIWYLKSNRSNGIQICISSFPQAIDFRHNKSQQQNYRRNREVHLPRFYDIVLHLRIIFRILKLHPDDGKDNEIGPCASGPTDYFIIKPKSWTKKV</sequence>
<name>A0A1T4LZE6_9BACT</name>
<dbReference type="Proteomes" id="UP000190367">
    <property type="component" value="Unassembled WGS sequence"/>
</dbReference>
<reference evidence="3" key="1">
    <citation type="submission" date="2017-02" db="EMBL/GenBank/DDBJ databases">
        <authorList>
            <person name="Varghese N."/>
            <person name="Submissions S."/>
        </authorList>
    </citation>
    <scope>NUCLEOTIDE SEQUENCE [LARGE SCALE GENOMIC DNA]</scope>
    <source>
        <strain evidence="3">DSM 22224</strain>
    </source>
</reference>
<keyword evidence="3" id="KW-1185">Reference proteome</keyword>
<protein>
    <submittedName>
        <fullName evidence="2">Uncharacterized protein</fullName>
    </submittedName>
</protein>
<gene>
    <name evidence="2" type="ORF">SAMN04488128_101874</name>
</gene>
<proteinExistence type="predicted"/>
<evidence type="ECO:0000256" key="1">
    <source>
        <dbReference type="SAM" id="MobiDB-lite"/>
    </source>
</evidence>
<dbReference type="RefSeq" id="WP_078667517.1">
    <property type="nucleotide sequence ID" value="NZ_FUWZ01000001.1"/>
</dbReference>
<dbReference type="STRING" id="634771.SAMN04488128_101874"/>